<organism evidence="1 2">
    <name type="scientific">Nephila pilipes</name>
    <name type="common">Giant wood spider</name>
    <name type="synonym">Nephila maculata</name>
    <dbReference type="NCBI Taxonomy" id="299642"/>
    <lineage>
        <taxon>Eukaryota</taxon>
        <taxon>Metazoa</taxon>
        <taxon>Ecdysozoa</taxon>
        <taxon>Arthropoda</taxon>
        <taxon>Chelicerata</taxon>
        <taxon>Arachnida</taxon>
        <taxon>Araneae</taxon>
        <taxon>Araneomorphae</taxon>
        <taxon>Entelegynae</taxon>
        <taxon>Araneoidea</taxon>
        <taxon>Nephilidae</taxon>
        <taxon>Nephila</taxon>
    </lineage>
</organism>
<reference evidence="1" key="1">
    <citation type="submission" date="2020-08" db="EMBL/GenBank/DDBJ databases">
        <title>Multicomponent nature underlies the extraordinary mechanical properties of spider dragline silk.</title>
        <authorList>
            <person name="Kono N."/>
            <person name="Nakamura H."/>
            <person name="Mori M."/>
            <person name="Yoshida Y."/>
            <person name="Ohtoshi R."/>
            <person name="Malay A.D."/>
            <person name="Moran D.A.P."/>
            <person name="Tomita M."/>
            <person name="Numata K."/>
            <person name="Arakawa K."/>
        </authorList>
    </citation>
    <scope>NUCLEOTIDE SEQUENCE</scope>
</reference>
<evidence type="ECO:0000313" key="1">
    <source>
        <dbReference type="EMBL" id="GFT98589.1"/>
    </source>
</evidence>
<accession>A0A8X6U734</accession>
<keyword evidence="2" id="KW-1185">Reference proteome</keyword>
<name>A0A8X6U734_NEPPI</name>
<proteinExistence type="predicted"/>
<dbReference type="Proteomes" id="UP000887013">
    <property type="component" value="Unassembled WGS sequence"/>
</dbReference>
<evidence type="ECO:0000313" key="2">
    <source>
        <dbReference type="Proteomes" id="UP000887013"/>
    </source>
</evidence>
<dbReference type="EMBL" id="BMAW01075796">
    <property type="protein sequence ID" value="GFT98589.1"/>
    <property type="molecule type" value="Genomic_DNA"/>
</dbReference>
<protein>
    <submittedName>
        <fullName evidence="1">Uncharacterized protein</fullName>
    </submittedName>
</protein>
<sequence>MWKDSIPWDRQVNLKFEFLKWFEELISLYMNMYEYFHYHTEICSHLVGPIFFEEENRYGDKNGHHPDRANDHPIHVLANESTNFSSISGYTRLCSTYSLGDNEGRVPVL</sequence>
<comment type="caution">
    <text evidence="1">The sequence shown here is derived from an EMBL/GenBank/DDBJ whole genome shotgun (WGS) entry which is preliminary data.</text>
</comment>
<dbReference type="AlphaFoldDB" id="A0A8X6U734"/>
<gene>
    <name evidence="1" type="ORF">NPIL_232881</name>
</gene>